<comment type="caution">
    <text evidence="2">The sequence shown here is derived from an EMBL/GenBank/DDBJ whole genome shotgun (WGS) entry which is preliminary data.</text>
</comment>
<dbReference type="EMBL" id="WVTA01000001">
    <property type="protein sequence ID" value="KAK3217027.1"/>
    <property type="molecule type" value="Genomic_DNA"/>
</dbReference>
<keyword evidence="1" id="KW-0732">Signal</keyword>
<proteinExistence type="predicted"/>
<evidence type="ECO:0000313" key="2">
    <source>
        <dbReference type="EMBL" id="KAK3217027.1"/>
    </source>
</evidence>
<protein>
    <submittedName>
        <fullName evidence="2">Uncharacterized protein</fullName>
    </submittedName>
</protein>
<gene>
    <name evidence="2" type="ORF">GRF29_1g1765516</name>
</gene>
<sequence>MQFTIATVALFASTVLALPAPAPVSTSATISFINDQSGAHYPVIAPLDGSVIRLCDVLTDSTISGPNGIQASSAQLIAYPQNVDCVISGSSGTTLGELTATRTYEKLNKLAQGVALVDLNGASIQCTNGGKVYREE</sequence>
<evidence type="ECO:0000256" key="1">
    <source>
        <dbReference type="SAM" id="SignalP"/>
    </source>
</evidence>
<reference evidence="2 3" key="1">
    <citation type="submission" date="2021-02" db="EMBL/GenBank/DDBJ databases">
        <title>Genome assembly of Pseudopithomyces chartarum.</title>
        <authorList>
            <person name="Jauregui R."/>
            <person name="Singh J."/>
            <person name="Voisey C."/>
        </authorList>
    </citation>
    <scope>NUCLEOTIDE SEQUENCE [LARGE SCALE GENOMIC DNA]</scope>
    <source>
        <strain evidence="2 3">AGR01</strain>
    </source>
</reference>
<dbReference type="Proteomes" id="UP001280581">
    <property type="component" value="Unassembled WGS sequence"/>
</dbReference>
<feature type="chain" id="PRO_5042812118" evidence="1">
    <location>
        <begin position="18"/>
        <end position="136"/>
    </location>
</feature>
<feature type="signal peptide" evidence="1">
    <location>
        <begin position="1"/>
        <end position="17"/>
    </location>
</feature>
<keyword evidence="3" id="KW-1185">Reference proteome</keyword>
<evidence type="ECO:0000313" key="3">
    <source>
        <dbReference type="Proteomes" id="UP001280581"/>
    </source>
</evidence>
<accession>A0AAN6RM64</accession>
<dbReference type="AlphaFoldDB" id="A0AAN6RM64"/>
<organism evidence="2 3">
    <name type="scientific">Pseudopithomyces chartarum</name>
    <dbReference type="NCBI Taxonomy" id="1892770"/>
    <lineage>
        <taxon>Eukaryota</taxon>
        <taxon>Fungi</taxon>
        <taxon>Dikarya</taxon>
        <taxon>Ascomycota</taxon>
        <taxon>Pezizomycotina</taxon>
        <taxon>Dothideomycetes</taxon>
        <taxon>Pleosporomycetidae</taxon>
        <taxon>Pleosporales</taxon>
        <taxon>Massarineae</taxon>
        <taxon>Didymosphaeriaceae</taxon>
        <taxon>Pseudopithomyces</taxon>
    </lineage>
</organism>
<name>A0AAN6RM64_9PLEO</name>